<keyword evidence="1" id="KW-1133">Transmembrane helix</keyword>
<dbReference type="RefSeq" id="WP_151041666.1">
    <property type="nucleotide sequence ID" value="NZ_VZUL01000002.1"/>
</dbReference>
<dbReference type="AlphaFoldDB" id="A0A6A1TMR5"/>
<proteinExistence type="predicted"/>
<comment type="caution">
    <text evidence="2">The sequence shown here is derived from an EMBL/GenBank/DDBJ whole genome shotgun (WGS) entry which is preliminary data.</text>
</comment>
<feature type="transmembrane region" description="Helical" evidence="1">
    <location>
        <begin position="42"/>
        <end position="62"/>
    </location>
</feature>
<evidence type="ECO:0000313" key="3">
    <source>
        <dbReference type="Proteomes" id="UP000386575"/>
    </source>
</evidence>
<protein>
    <submittedName>
        <fullName evidence="2">DUF1294 domain-containing protein</fullName>
    </submittedName>
</protein>
<evidence type="ECO:0000256" key="1">
    <source>
        <dbReference type="SAM" id="Phobius"/>
    </source>
</evidence>
<dbReference type="Pfam" id="PF06961">
    <property type="entry name" value="DUF1294"/>
    <property type="match status" value="1"/>
</dbReference>
<keyword evidence="1" id="KW-0812">Transmembrane</keyword>
<sequence length="143" mass="15901">MELSTPLALFVLYLLLNVIAFCVYWWDKQAAIEGTWRISERTLLGVAFIGGSLGALAAQQMLRHKTRKEPFRTLLMIIIILHALGAASWLLAPELAKSVIVAIAGRSRSSARRYPALRGRGVSIGRPIARRDRSSGNSWWRAS</sequence>
<dbReference type="Proteomes" id="UP000386575">
    <property type="component" value="Unassembled WGS sequence"/>
</dbReference>
<dbReference type="EMBL" id="VZUL01000002">
    <property type="protein sequence ID" value="KAB1086141.1"/>
    <property type="molecule type" value="Genomic_DNA"/>
</dbReference>
<name>A0A6A1TMR5_NEOGA</name>
<dbReference type="InterPro" id="IPR010718">
    <property type="entry name" value="DUF1294"/>
</dbReference>
<evidence type="ECO:0000313" key="2">
    <source>
        <dbReference type="EMBL" id="KAB1086141.1"/>
    </source>
</evidence>
<feature type="transmembrane region" description="Helical" evidence="1">
    <location>
        <begin position="7"/>
        <end position="26"/>
    </location>
</feature>
<feature type="transmembrane region" description="Helical" evidence="1">
    <location>
        <begin position="74"/>
        <end position="92"/>
    </location>
</feature>
<organism evidence="2 3">
    <name type="scientific">Neorhizobium galegae</name>
    <name type="common">Rhizobium galegae</name>
    <dbReference type="NCBI Taxonomy" id="399"/>
    <lineage>
        <taxon>Bacteria</taxon>
        <taxon>Pseudomonadati</taxon>
        <taxon>Pseudomonadota</taxon>
        <taxon>Alphaproteobacteria</taxon>
        <taxon>Hyphomicrobiales</taxon>
        <taxon>Rhizobiaceae</taxon>
        <taxon>Rhizobium/Agrobacterium group</taxon>
        <taxon>Neorhizobium</taxon>
    </lineage>
</organism>
<gene>
    <name evidence="2" type="ORF">F4V91_06650</name>
</gene>
<reference evidence="2 3" key="1">
    <citation type="submission" date="2019-09" db="EMBL/GenBank/DDBJ databases">
        <title>Genome sequencing of Ng87 strain.</title>
        <authorList>
            <person name="Karasev E.S."/>
            <person name="Andronov E."/>
        </authorList>
    </citation>
    <scope>NUCLEOTIDE SEQUENCE [LARGE SCALE GENOMIC DNA]</scope>
    <source>
        <strain evidence="2 3">Ng87</strain>
    </source>
</reference>
<keyword evidence="1" id="KW-0472">Membrane</keyword>
<accession>A0A6A1TMR5</accession>